<sequence>MTLSKRSSQVRQVLTAGVVAVLAMVGLASAAAAAPDGDPPKWSGVSVDQKRHANGSTSVTVSIQISDASGFDTPSIFLWELPEKKAMVSFGAQSVHDEMVIGGVVVQATF</sequence>
<keyword evidence="2" id="KW-0732">Signal</keyword>
<organism evidence="3 4">
    <name type="scientific">Georgenia yuyongxinii</name>
    <dbReference type="NCBI Taxonomy" id="2589797"/>
    <lineage>
        <taxon>Bacteria</taxon>
        <taxon>Bacillati</taxon>
        <taxon>Actinomycetota</taxon>
        <taxon>Actinomycetes</taxon>
        <taxon>Micrococcales</taxon>
        <taxon>Bogoriellaceae</taxon>
        <taxon>Georgenia</taxon>
    </lineage>
</organism>
<protein>
    <submittedName>
        <fullName evidence="3">Uncharacterized protein</fullName>
    </submittedName>
</protein>
<dbReference type="Proteomes" id="UP000314616">
    <property type="component" value="Chromosome"/>
</dbReference>
<accession>A0A5B8CBQ9</accession>
<feature type="chain" id="PRO_5038853130" evidence="2">
    <location>
        <begin position="31"/>
        <end position="110"/>
    </location>
</feature>
<dbReference type="EMBL" id="CP040915">
    <property type="protein sequence ID" value="QDC25606.1"/>
    <property type="molecule type" value="Genomic_DNA"/>
</dbReference>
<evidence type="ECO:0000256" key="2">
    <source>
        <dbReference type="SAM" id="SignalP"/>
    </source>
</evidence>
<proteinExistence type="predicted"/>
<dbReference type="RefSeq" id="WP_139929856.1">
    <property type="nucleotide sequence ID" value="NZ_CP040915.1"/>
</dbReference>
<dbReference type="KEGG" id="gyu:FE374_14220"/>
<feature type="region of interest" description="Disordered" evidence="1">
    <location>
        <begin position="32"/>
        <end position="54"/>
    </location>
</feature>
<reference evidence="3 4" key="1">
    <citation type="submission" date="2019-05" db="EMBL/GenBank/DDBJ databases">
        <title>Georgenia *** sp. nov., and Georgenia *** sp. nov., isolated from the intestinal contents of plateau pika (Ochotona curzoniae) in the Qinghai-Tibet plateau of China.</title>
        <authorList>
            <person name="Tian Z."/>
        </authorList>
    </citation>
    <scope>NUCLEOTIDE SEQUENCE [LARGE SCALE GENOMIC DNA]</scope>
    <source>
        <strain evidence="3 4">Z443</strain>
    </source>
</reference>
<feature type="signal peptide" evidence="2">
    <location>
        <begin position="1"/>
        <end position="30"/>
    </location>
</feature>
<evidence type="ECO:0000313" key="3">
    <source>
        <dbReference type="EMBL" id="QDC25606.1"/>
    </source>
</evidence>
<evidence type="ECO:0000313" key="4">
    <source>
        <dbReference type="Proteomes" id="UP000314616"/>
    </source>
</evidence>
<name>A0A5B8CBQ9_9MICO</name>
<gene>
    <name evidence="3" type="ORF">FE374_14220</name>
</gene>
<evidence type="ECO:0000256" key="1">
    <source>
        <dbReference type="SAM" id="MobiDB-lite"/>
    </source>
</evidence>
<dbReference type="AlphaFoldDB" id="A0A5B8CBQ9"/>